<dbReference type="GO" id="GO:0003723">
    <property type="term" value="F:RNA binding"/>
    <property type="evidence" value="ECO:0007669"/>
    <property type="project" value="InterPro"/>
</dbReference>
<dbReference type="InterPro" id="IPR050170">
    <property type="entry name" value="TruD_pseudoU_synthase"/>
</dbReference>
<evidence type="ECO:0000256" key="1">
    <source>
        <dbReference type="ARBA" id="ARBA00007953"/>
    </source>
</evidence>
<dbReference type="PANTHER" id="PTHR47811">
    <property type="entry name" value="TRNA PSEUDOURIDINE SYNTHASE D"/>
    <property type="match status" value="1"/>
</dbReference>
<dbReference type="AlphaFoldDB" id="A0A7C2FWY7"/>
<feature type="domain" description="TRUD" evidence="4">
    <location>
        <begin position="167"/>
        <end position="370"/>
    </location>
</feature>
<dbReference type="PROSITE" id="PS50984">
    <property type="entry name" value="TRUD"/>
    <property type="match status" value="1"/>
</dbReference>
<name>A0A7C2FWY7_9CREN</name>
<dbReference type="InterPro" id="IPR042214">
    <property type="entry name" value="TruD_catalytic"/>
</dbReference>
<dbReference type="EMBL" id="DSJT01000004">
    <property type="protein sequence ID" value="HEF86924.1"/>
    <property type="molecule type" value="Genomic_DNA"/>
</dbReference>
<dbReference type="GO" id="GO:0001522">
    <property type="term" value="P:pseudouridine synthesis"/>
    <property type="evidence" value="ECO:0007669"/>
    <property type="project" value="InterPro"/>
</dbReference>
<dbReference type="GO" id="GO:0008033">
    <property type="term" value="P:tRNA processing"/>
    <property type="evidence" value="ECO:0007669"/>
    <property type="project" value="UniProtKB-KW"/>
</dbReference>
<keyword evidence="2" id="KW-0819">tRNA processing</keyword>
<keyword evidence="3" id="KW-0413">Isomerase</keyword>
<dbReference type="GO" id="GO:0009982">
    <property type="term" value="F:pseudouridine synthase activity"/>
    <property type="evidence" value="ECO:0007669"/>
    <property type="project" value="InterPro"/>
</dbReference>
<dbReference type="SUPFAM" id="SSF55120">
    <property type="entry name" value="Pseudouridine synthase"/>
    <property type="match status" value="1"/>
</dbReference>
<evidence type="ECO:0000259" key="4">
    <source>
        <dbReference type="PROSITE" id="PS50984"/>
    </source>
</evidence>
<comment type="caution">
    <text evidence="5">The sequence shown here is derived from an EMBL/GenBank/DDBJ whole genome shotgun (WGS) entry which is preliminary data.</text>
</comment>
<dbReference type="InterPro" id="IPR020103">
    <property type="entry name" value="PsdUridine_synth_cat_dom_sf"/>
</dbReference>
<accession>A0A7C2FWY7</accession>
<dbReference type="InterPro" id="IPR011760">
    <property type="entry name" value="PsdUridine_synth_TruD_insert"/>
</dbReference>
<proteinExistence type="inferred from homology"/>
<dbReference type="PANTHER" id="PTHR47811:SF1">
    <property type="entry name" value="TRNA PSEUDOURIDINE SYNTHASE D"/>
    <property type="match status" value="1"/>
</dbReference>
<evidence type="ECO:0000256" key="2">
    <source>
        <dbReference type="ARBA" id="ARBA00022694"/>
    </source>
</evidence>
<evidence type="ECO:0000256" key="3">
    <source>
        <dbReference type="ARBA" id="ARBA00023235"/>
    </source>
</evidence>
<evidence type="ECO:0000313" key="5">
    <source>
        <dbReference type="EMBL" id="HEF86924.1"/>
    </source>
</evidence>
<reference evidence="5" key="1">
    <citation type="journal article" date="2020" name="mSystems">
        <title>Genome- and Community-Level Interaction Insights into Carbon Utilization and Element Cycling Functions of Hydrothermarchaeota in Hydrothermal Sediment.</title>
        <authorList>
            <person name="Zhou Z."/>
            <person name="Liu Y."/>
            <person name="Xu W."/>
            <person name="Pan J."/>
            <person name="Luo Z.H."/>
            <person name="Li M."/>
        </authorList>
    </citation>
    <scope>NUCLEOTIDE SEQUENCE [LARGE SCALE GENOMIC DNA]</scope>
    <source>
        <strain evidence="5">SpSt-23</strain>
    </source>
</reference>
<organism evidence="5">
    <name type="scientific">Thermosphaera aggregans</name>
    <dbReference type="NCBI Taxonomy" id="54254"/>
    <lineage>
        <taxon>Archaea</taxon>
        <taxon>Thermoproteota</taxon>
        <taxon>Thermoprotei</taxon>
        <taxon>Desulfurococcales</taxon>
        <taxon>Desulfurococcaceae</taxon>
        <taxon>Thermosphaera</taxon>
    </lineage>
</organism>
<dbReference type="GO" id="GO:0005829">
    <property type="term" value="C:cytosol"/>
    <property type="evidence" value="ECO:0007669"/>
    <property type="project" value="TreeGrafter"/>
</dbReference>
<sequence>MTYYPHPLDYVAGLKHVLTHRKIRAELEITPDTFSVEEIVNLQELGFNKDKGDYAVFRVVKRSIDSLRVKRYFAKQLGIPESNILHLGLKDKESTSAQYFFVKKALISRELRELHGENFTATLIGLTRVKPTRKSLVGNKFKVRLETTSPGDYDTAEDLLRLVATSGLPSYYGYQRFGVERPISHLLGKQIILKREDRFSTLFLRDHYPWEHPNSVTARVKGFIPRKLFYEKLYIESPLSKGLELVEKLTSKILVEAYASYLYNLLLNKLIDTCGWECLNRELPTPGCNGEELSLYMEIFEKEGLNPESAGQLGCWWRAGLFKPFDISLRLVNNILEIGFSLGQGFYASVVLRELFKENLVLKQTVFTQK</sequence>
<dbReference type="Gene3D" id="3.30.2350.20">
    <property type="entry name" value="TruD, catalytic domain"/>
    <property type="match status" value="1"/>
</dbReference>
<gene>
    <name evidence="5" type="primary">truD</name>
    <name evidence="5" type="ORF">ENP55_01185</name>
</gene>
<dbReference type="Pfam" id="PF01142">
    <property type="entry name" value="TruD"/>
    <property type="match status" value="1"/>
</dbReference>
<comment type="similarity">
    <text evidence="1">Belongs to the pseudouridine synthase TruD family.</text>
</comment>
<protein>
    <submittedName>
        <fullName evidence="5">tRNA pseudouridine(13) synthase TruD</fullName>
    </submittedName>
</protein>
<dbReference type="InterPro" id="IPR001656">
    <property type="entry name" value="PsdUridine_synth_TruD"/>
</dbReference>